<sequence>MFKILFDHLNRGLIINFLNYNIQLTDYSLTTTTQNYLFVYCMERYKDISNDDNKFKTFENFQSIEIENNSQPLSYWRTNYSYIVDSVNADFSIRSDSTIFNSLIHFQHALRDNGPPPLDFVIGDDVFSFFLQFLLHSENIDFKIKCICIIDYFITYCDQNHNELLINTISKNFLEVTLQLLMNETVMNDPQYYIIVYNITKLYKTCCYYSENFLYELLHTNFLRLFALPFISNFSLDVIISLPVDEHNTISTAFINIVIICGHYLIAPESVDDNITEYIMQLFSYLLRLENQRVTTRVCDTIKSVWAKQNSFPTILFENNFFELLWNVSVKQLSPSAMDILAQGLIVENLDKHVSSFIVIDDLISIFDETLNNLNTQKSFIDDEQKSLYESLVEATLGLIANYISFLGGLPANKTSSDMRVIVEKTFEYGNYHSKNCAAFLMLLVMSKGNFSKFDFEYEHDFIEQFFASLASGSDDVINKALEVFTEFLEKSVKLGYQFSQSFFLGCQVPEFFEEVVEMNHQIFSSIASNLLEIYYTDNEDG</sequence>
<keyword evidence="2" id="KW-1185">Reference proteome</keyword>
<dbReference type="Proteomes" id="UP000179807">
    <property type="component" value="Unassembled WGS sequence"/>
</dbReference>
<dbReference type="AlphaFoldDB" id="A0A1J4K9Q8"/>
<dbReference type="InterPro" id="IPR016024">
    <property type="entry name" value="ARM-type_fold"/>
</dbReference>
<name>A0A1J4K9Q8_9EUKA</name>
<dbReference type="GeneID" id="94837858"/>
<dbReference type="VEuPathDB" id="TrichDB:TRFO_23444"/>
<gene>
    <name evidence="1" type="ORF">TRFO_23444</name>
</gene>
<dbReference type="SUPFAM" id="SSF48371">
    <property type="entry name" value="ARM repeat"/>
    <property type="match status" value="1"/>
</dbReference>
<evidence type="ECO:0000313" key="1">
    <source>
        <dbReference type="EMBL" id="OHT08159.1"/>
    </source>
</evidence>
<proteinExistence type="predicted"/>
<dbReference type="RefSeq" id="XP_068361295.1">
    <property type="nucleotide sequence ID" value="XM_068503154.1"/>
</dbReference>
<comment type="caution">
    <text evidence="1">The sequence shown here is derived from an EMBL/GenBank/DDBJ whole genome shotgun (WGS) entry which is preliminary data.</text>
</comment>
<accession>A0A1J4K9Q8</accession>
<dbReference type="Gene3D" id="1.25.10.10">
    <property type="entry name" value="Leucine-rich Repeat Variant"/>
    <property type="match status" value="1"/>
</dbReference>
<reference evidence="1" key="1">
    <citation type="submission" date="2016-10" db="EMBL/GenBank/DDBJ databases">
        <authorList>
            <person name="Benchimol M."/>
            <person name="Almeida L.G."/>
            <person name="Vasconcelos A.T."/>
            <person name="Perreira-Neves A."/>
            <person name="Rosa I.A."/>
            <person name="Tasca T."/>
            <person name="Bogo M.R."/>
            <person name="de Souza W."/>
        </authorList>
    </citation>
    <scope>NUCLEOTIDE SEQUENCE [LARGE SCALE GENOMIC DNA]</scope>
    <source>
        <strain evidence="1">K</strain>
    </source>
</reference>
<evidence type="ECO:0000313" key="2">
    <source>
        <dbReference type="Proteomes" id="UP000179807"/>
    </source>
</evidence>
<organism evidence="1 2">
    <name type="scientific">Tritrichomonas foetus</name>
    <dbReference type="NCBI Taxonomy" id="1144522"/>
    <lineage>
        <taxon>Eukaryota</taxon>
        <taxon>Metamonada</taxon>
        <taxon>Parabasalia</taxon>
        <taxon>Tritrichomonadida</taxon>
        <taxon>Tritrichomonadidae</taxon>
        <taxon>Tritrichomonas</taxon>
    </lineage>
</organism>
<protein>
    <submittedName>
        <fullName evidence="1">Uncharacterized protein</fullName>
    </submittedName>
</protein>
<dbReference type="InterPro" id="IPR011989">
    <property type="entry name" value="ARM-like"/>
</dbReference>
<dbReference type="EMBL" id="MLAK01000676">
    <property type="protein sequence ID" value="OHT08159.1"/>
    <property type="molecule type" value="Genomic_DNA"/>
</dbReference>